<evidence type="ECO:0000256" key="3">
    <source>
        <dbReference type="SAM" id="MobiDB-lite"/>
    </source>
</evidence>
<dbReference type="EMBL" id="JBITLE010000001">
    <property type="protein sequence ID" value="MFI7261475.1"/>
    <property type="molecule type" value="Genomic_DNA"/>
</dbReference>
<dbReference type="RefSeq" id="WP_396768493.1">
    <property type="nucleotide sequence ID" value="NZ_JBITLA010000002.1"/>
</dbReference>
<dbReference type="InterPro" id="IPR036513">
    <property type="entry name" value="STAS_dom_sf"/>
</dbReference>
<evidence type="ECO:0000313" key="5">
    <source>
        <dbReference type="EMBL" id="MFI7261475.1"/>
    </source>
</evidence>
<keyword evidence="6" id="KW-1185">Reference proteome</keyword>
<dbReference type="CDD" id="cd07043">
    <property type="entry name" value="STAS_anti-anti-sigma_factors"/>
    <property type="match status" value="1"/>
</dbReference>
<dbReference type="PANTHER" id="PTHR33495:SF2">
    <property type="entry name" value="ANTI-SIGMA FACTOR ANTAGONIST TM_1081-RELATED"/>
    <property type="match status" value="1"/>
</dbReference>
<evidence type="ECO:0000256" key="1">
    <source>
        <dbReference type="ARBA" id="ARBA00009013"/>
    </source>
</evidence>
<dbReference type="InterPro" id="IPR003658">
    <property type="entry name" value="Anti-sigma_ant"/>
</dbReference>
<dbReference type="NCBIfam" id="TIGR00377">
    <property type="entry name" value="ant_ant_sig"/>
    <property type="match status" value="1"/>
</dbReference>
<evidence type="ECO:0000313" key="6">
    <source>
        <dbReference type="Proteomes" id="UP001612812"/>
    </source>
</evidence>
<feature type="region of interest" description="Disordered" evidence="3">
    <location>
        <begin position="107"/>
        <end position="129"/>
    </location>
</feature>
<dbReference type="PROSITE" id="PS50801">
    <property type="entry name" value="STAS"/>
    <property type="match status" value="1"/>
</dbReference>
<name>A0ABW7ZF41_9ACTN</name>
<gene>
    <name evidence="5" type="ORF">ACIBP4_04085</name>
</gene>
<dbReference type="Proteomes" id="UP001612812">
    <property type="component" value="Unassembled WGS sequence"/>
</dbReference>
<organism evidence="5 6">
    <name type="scientific">Micromonospora maritima</name>
    <dbReference type="NCBI Taxonomy" id="986711"/>
    <lineage>
        <taxon>Bacteria</taxon>
        <taxon>Bacillati</taxon>
        <taxon>Actinomycetota</taxon>
        <taxon>Actinomycetes</taxon>
        <taxon>Micromonosporales</taxon>
        <taxon>Micromonosporaceae</taxon>
        <taxon>Micromonospora</taxon>
    </lineage>
</organism>
<reference evidence="5 6" key="1">
    <citation type="submission" date="2024-10" db="EMBL/GenBank/DDBJ databases">
        <title>The Natural Products Discovery Center: Release of the First 8490 Sequenced Strains for Exploring Actinobacteria Biosynthetic Diversity.</title>
        <authorList>
            <person name="Kalkreuter E."/>
            <person name="Kautsar S.A."/>
            <person name="Yang D."/>
            <person name="Bader C.D."/>
            <person name="Teijaro C.N."/>
            <person name="Fluegel L."/>
            <person name="Davis C.M."/>
            <person name="Simpson J.R."/>
            <person name="Lauterbach L."/>
            <person name="Steele A.D."/>
            <person name="Gui C."/>
            <person name="Meng S."/>
            <person name="Li G."/>
            <person name="Viehrig K."/>
            <person name="Ye F."/>
            <person name="Su P."/>
            <person name="Kiefer A.F."/>
            <person name="Nichols A."/>
            <person name="Cepeda A.J."/>
            <person name="Yan W."/>
            <person name="Fan B."/>
            <person name="Jiang Y."/>
            <person name="Adhikari A."/>
            <person name="Zheng C.-J."/>
            <person name="Schuster L."/>
            <person name="Cowan T.M."/>
            <person name="Smanski M.J."/>
            <person name="Chevrette M.G."/>
            <person name="De Carvalho L.P.S."/>
            <person name="Shen B."/>
        </authorList>
    </citation>
    <scope>NUCLEOTIDE SEQUENCE [LARGE SCALE GENOMIC DNA]</scope>
    <source>
        <strain evidence="5 6">NPDC049845</strain>
    </source>
</reference>
<comment type="similarity">
    <text evidence="1 2">Belongs to the anti-sigma-factor antagonist family.</text>
</comment>
<evidence type="ECO:0000256" key="2">
    <source>
        <dbReference type="RuleBase" id="RU003749"/>
    </source>
</evidence>
<sequence length="129" mass="13765">MWLNCTTHGGENTVSVAGEVDLSNAHLLTELLESVAAVRARVVTVDLSEVTFFGAHGTGALVEARRLLAGRGGRLVLWRPSRAVRRVLDVTGTLGEFEIALRRPPDAVDDRPARPVTPTRAGVVELSGS</sequence>
<proteinExistence type="inferred from homology"/>
<protein>
    <recommendedName>
        <fullName evidence="2">Anti-sigma factor antagonist</fullName>
    </recommendedName>
</protein>
<evidence type="ECO:0000259" key="4">
    <source>
        <dbReference type="PROSITE" id="PS50801"/>
    </source>
</evidence>
<dbReference type="InterPro" id="IPR002645">
    <property type="entry name" value="STAS_dom"/>
</dbReference>
<dbReference type="Gene3D" id="3.30.750.24">
    <property type="entry name" value="STAS domain"/>
    <property type="match status" value="1"/>
</dbReference>
<dbReference type="PANTHER" id="PTHR33495">
    <property type="entry name" value="ANTI-SIGMA FACTOR ANTAGONIST TM_1081-RELATED-RELATED"/>
    <property type="match status" value="1"/>
</dbReference>
<accession>A0ABW7ZF41</accession>
<dbReference type="SUPFAM" id="SSF52091">
    <property type="entry name" value="SpoIIaa-like"/>
    <property type="match status" value="1"/>
</dbReference>
<dbReference type="Pfam" id="PF01740">
    <property type="entry name" value="STAS"/>
    <property type="match status" value="1"/>
</dbReference>
<comment type="caution">
    <text evidence="5">The sequence shown here is derived from an EMBL/GenBank/DDBJ whole genome shotgun (WGS) entry which is preliminary data.</text>
</comment>
<feature type="domain" description="STAS" evidence="4">
    <location>
        <begin position="14"/>
        <end position="92"/>
    </location>
</feature>